<evidence type="ECO:0000259" key="3">
    <source>
        <dbReference type="Pfam" id="PF14547"/>
    </source>
</evidence>
<comment type="similarity">
    <text evidence="1">Belongs to the plant LTP family. PEARLI1 subfamily.</text>
</comment>
<dbReference type="ExpressionAtlas" id="A0A2K3MY61">
    <property type="expression patterns" value="baseline"/>
</dbReference>
<evidence type="ECO:0000313" key="5">
    <source>
        <dbReference type="Proteomes" id="UP000236291"/>
    </source>
</evidence>
<reference evidence="4 5" key="1">
    <citation type="journal article" date="2014" name="Am. J. Bot.">
        <title>Genome assembly and annotation for red clover (Trifolium pratense; Fabaceae).</title>
        <authorList>
            <person name="Istvanek J."/>
            <person name="Jaros M."/>
            <person name="Krenek A."/>
            <person name="Repkova J."/>
        </authorList>
    </citation>
    <scope>NUCLEOTIDE SEQUENCE [LARGE SCALE GENOMIC DNA]</scope>
    <source>
        <strain evidence="5">cv. Tatra</strain>
        <tissue evidence="4">Young leaves</tissue>
    </source>
</reference>
<feature type="signal peptide" evidence="2">
    <location>
        <begin position="1"/>
        <end position="27"/>
    </location>
</feature>
<dbReference type="STRING" id="57577.A0A2K3MY61"/>
<accession>A0A2K3MY61</accession>
<comment type="caution">
    <text evidence="4">The sequence shown here is derived from an EMBL/GenBank/DDBJ whole genome shotgun (WGS) entry which is preliminary data.</text>
</comment>
<feature type="chain" id="PRO_5014337967" evidence="2">
    <location>
        <begin position="28"/>
        <end position="115"/>
    </location>
</feature>
<feature type="domain" description="Hydrophobic seed protein" evidence="3">
    <location>
        <begin position="40"/>
        <end position="114"/>
    </location>
</feature>
<keyword evidence="2" id="KW-0732">Signal</keyword>
<dbReference type="SUPFAM" id="SSF47699">
    <property type="entry name" value="Bifunctional inhibitor/lipid-transfer protein/seed storage 2S albumin"/>
    <property type="match status" value="1"/>
</dbReference>
<dbReference type="Gene3D" id="1.10.110.10">
    <property type="entry name" value="Plant lipid-transfer and hydrophobic proteins"/>
    <property type="match status" value="1"/>
</dbReference>
<evidence type="ECO:0000313" key="4">
    <source>
        <dbReference type="EMBL" id="PNX95740.1"/>
    </source>
</evidence>
<reference evidence="4 5" key="2">
    <citation type="journal article" date="2017" name="Front. Plant Sci.">
        <title>Gene Classification and Mining of Molecular Markers Useful in Red Clover (Trifolium pratense) Breeding.</title>
        <authorList>
            <person name="Istvanek J."/>
            <person name="Dluhosova J."/>
            <person name="Dluhos P."/>
            <person name="Patkova L."/>
            <person name="Nedelnik J."/>
            <person name="Repkova J."/>
        </authorList>
    </citation>
    <scope>NUCLEOTIDE SEQUENCE [LARGE SCALE GENOMIC DNA]</scope>
    <source>
        <strain evidence="5">cv. Tatra</strain>
        <tissue evidence="4">Young leaves</tissue>
    </source>
</reference>
<evidence type="ECO:0000256" key="1">
    <source>
        <dbReference type="ARBA" id="ARBA00008965"/>
    </source>
</evidence>
<dbReference type="AlphaFoldDB" id="A0A2K3MY61"/>
<dbReference type="InterPro" id="IPR027923">
    <property type="entry name" value="Hydrophob_seed_dom"/>
</dbReference>
<evidence type="ECO:0000256" key="2">
    <source>
        <dbReference type="SAM" id="SignalP"/>
    </source>
</evidence>
<gene>
    <name evidence="4" type="ORF">L195_g018934</name>
</gene>
<dbReference type="Pfam" id="PF14547">
    <property type="entry name" value="Hydrophob_seed"/>
    <property type="match status" value="1"/>
</dbReference>
<dbReference type="PANTHER" id="PTHR31731">
    <property type="match status" value="1"/>
</dbReference>
<organism evidence="4 5">
    <name type="scientific">Trifolium pratense</name>
    <name type="common">Red clover</name>
    <dbReference type="NCBI Taxonomy" id="57577"/>
    <lineage>
        <taxon>Eukaryota</taxon>
        <taxon>Viridiplantae</taxon>
        <taxon>Streptophyta</taxon>
        <taxon>Embryophyta</taxon>
        <taxon>Tracheophyta</taxon>
        <taxon>Spermatophyta</taxon>
        <taxon>Magnoliopsida</taxon>
        <taxon>eudicotyledons</taxon>
        <taxon>Gunneridae</taxon>
        <taxon>Pentapetalae</taxon>
        <taxon>rosids</taxon>
        <taxon>fabids</taxon>
        <taxon>Fabales</taxon>
        <taxon>Fabaceae</taxon>
        <taxon>Papilionoideae</taxon>
        <taxon>50 kb inversion clade</taxon>
        <taxon>NPAAA clade</taxon>
        <taxon>Hologalegina</taxon>
        <taxon>IRL clade</taxon>
        <taxon>Trifolieae</taxon>
        <taxon>Trifolium</taxon>
    </lineage>
</organism>
<dbReference type="Proteomes" id="UP000236291">
    <property type="component" value="Unassembled WGS sequence"/>
</dbReference>
<dbReference type="InterPro" id="IPR051636">
    <property type="entry name" value="Plant_LTP/defense-related"/>
</dbReference>
<dbReference type="EMBL" id="ASHM01013772">
    <property type="protein sequence ID" value="PNX95740.1"/>
    <property type="molecule type" value="Genomic_DNA"/>
</dbReference>
<name>A0A2K3MY61_TRIPR</name>
<proteinExistence type="inferred from homology"/>
<protein>
    <submittedName>
        <fullName evidence="4">Proline-rich protein</fullName>
    </submittedName>
</protein>
<sequence length="115" mass="11947">MGSKGIASITILILSLGIIFFATPSSAQAPASPPTPTCPPLQACVRLLPYLGNIGVGIPQSKPCCSIISGLVDADALVCVCEVFKANVFGIDINIPIKELLKVCEESVPSFSQCQ</sequence>
<dbReference type="InterPro" id="IPR036312">
    <property type="entry name" value="Bifun_inhib/LTP/seed_sf"/>
</dbReference>